<keyword evidence="7" id="KW-0687">Ribonucleoprotein</keyword>
<keyword evidence="5" id="KW-0677">Repeat</keyword>
<evidence type="ECO:0000256" key="8">
    <source>
        <dbReference type="ARBA" id="ARBA00032239"/>
    </source>
</evidence>
<dbReference type="EMBL" id="KL662126">
    <property type="protein sequence ID" value="KFM26060.1"/>
    <property type="molecule type" value="Genomic_DNA"/>
</dbReference>
<dbReference type="GO" id="GO:0000462">
    <property type="term" value="P:maturation of SSU-rRNA from tricistronic rRNA transcript (SSU-rRNA, 5.8S rRNA, LSU-rRNA)"/>
    <property type="evidence" value="ECO:0007669"/>
    <property type="project" value="TreeGrafter"/>
</dbReference>
<dbReference type="EMBL" id="GDKF01004356">
    <property type="protein sequence ID" value="JAT74266.1"/>
    <property type="molecule type" value="Transcribed_RNA"/>
</dbReference>
<evidence type="ECO:0000256" key="9">
    <source>
        <dbReference type="PROSITE-ProRule" id="PRU00221"/>
    </source>
</evidence>
<dbReference type="SMART" id="SM00320">
    <property type="entry name" value="WD40"/>
    <property type="match status" value="7"/>
</dbReference>
<protein>
    <recommendedName>
        <fullName evidence="3">DDB1- and CUL4-associated factor 13</fullName>
    </recommendedName>
    <alternativeName>
        <fullName evidence="8">WD repeat and SOF domain-containing protein 1</fullName>
    </alternativeName>
</protein>
<dbReference type="Pfam" id="PF00400">
    <property type="entry name" value="WD40"/>
    <property type="match status" value="4"/>
</dbReference>
<keyword evidence="6" id="KW-0539">Nucleus</keyword>
<dbReference type="RefSeq" id="XP_011398956.1">
    <property type="nucleotide sequence ID" value="XM_011400654.1"/>
</dbReference>
<dbReference type="PROSITE" id="PS00678">
    <property type="entry name" value="WD_REPEATS_1"/>
    <property type="match status" value="1"/>
</dbReference>
<dbReference type="GO" id="GO:0016567">
    <property type="term" value="P:protein ubiquitination"/>
    <property type="evidence" value="ECO:0007669"/>
    <property type="project" value="UniProtKB-UniPathway"/>
</dbReference>
<evidence type="ECO:0000256" key="6">
    <source>
        <dbReference type="ARBA" id="ARBA00023242"/>
    </source>
</evidence>
<evidence type="ECO:0000256" key="7">
    <source>
        <dbReference type="ARBA" id="ARBA00023274"/>
    </source>
</evidence>
<dbReference type="PANTHER" id="PTHR22851:SF0">
    <property type="entry name" value="DDB1- AND CUL4-ASSOCIATED FACTOR 13"/>
    <property type="match status" value="1"/>
</dbReference>
<dbReference type="KEGG" id="apro:F751_6211"/>
<proteinExistence type="inferred from homology"/>
<dbReference type="GO" id="GO:0032040">
    <property type="term" value="C:small-subunit processome"/>
    <property type="evidence" value="ECO:0007669"/>
    <property type="project" value="TreeGrafter"/>
</dbReference>
<evidence type="ECO:0000256" key="4">
    <source>
        <dbReference type="ARBA" id="ARBA00022574"/>
    </source>
</evidence>
<evidence type="ECO:0000259" key="10">
    <source>
        <dbReference type="Pfam" id="PF04158"/>
    </source>
</evidence>
<feature type="repeat" description="WD" evidence="9">
    <location>
        <begin position="104"/>
        <end position="137"/>
    </location>
</feature>
<keyword evidence="14" id="KW-1185">Reference proteome</keyword>
<evidence type="ECO:0000313" key="11">
    <source>
        <dbReference type="EMBL" id="JAT70614.1"/>
    </source>
</evidence>
<dbReference type="InterPro" id="IPR051733">
    <property type="entry name" value="WD_repeat_DCAF13/WDSOF1"/>
</dbReference>
<evidence type="ECO:0000313" key="14">
    <source>
        <dbReference type="Proteomes" id="UP000028924"/>
    </source>
</evidence>
<dbReference type="OrthoDB" id="10249065at2759"/>
<comment type="subcellular location">
    <subcellularLocation>
        <location evidence="1">Nucleus</location>
        <location evidence="1">Nucleolus</location>
    </subcellularLocation>
</comment>
<dbReference type="InterPro" id="IPR007287">
    <property type="entry name" value="Sof1"/>
</dbReference>
<dbReference type="UniPathway" id="UPA00143"/>
<dbReference type="InterPro" id="IPR036322">
    <property type="entry name" value="WD40_repeat_dom_sf"/>
</dbReference>
<evidence type="ECO:0000256" key="2">
    <source>
        <dbReference type="ARBA" id="ARBA00005649"/>
    </source>
</evidence>
<dbReference type="PRINTS" id="PR00320">
    <property type="entry name" value="GPROTEINBRPT"/>
</dbReference>
<evidence type="ECO:0000256" key="5">
    <source>
        <dbReference type="ARBA" id="ARBA00022737"/>
    </source>
</evidence>
<dbReference type="InterPro" id="IPR019775">
    <property type="entry name" value="WD40_repeat_CS"/>
</dbReference>
<dbReference type="eggNOG" id="KOG0268">
    <property type="taxonomic scope" value="Eukaryota"/>
</dbReference>
<gene>
    <name evidence="13" type="ORF">F751_6211</name>
    <name evidence="12" type="ORF">g.36545</name>
    <name evidence="11" type="ORF">g.36551</name>
</gene>
<reference evidence="11" key="2">
    <citation type="submission" date="2015-08" db="EMBL/GenBank/DDBJ databases">
        <authorList>
            <person name="Babu N.S."/>
            <person name="Beckwith C.J."/>
            <person name="Beseler K.G."/>
            <person name="Brison A."/>
            <person name="Carone J.V."/>
            <person name="Caskin T.P."/>
            <person name="Diamond M."/>
            <person name="Durham M.E."/>
            <person name="Foxe J.M."/>
            <person name="Go M."/>
            <person name="Henderson B.A."/>
            <person name="Jones I.B."/>
            <person name="McGettigan J.A."/>
            <person name="Micheletti S.J."/>
            <person name="Nasrallah M.E."/>
            <person name="Ortiz D."/>
            <person name="Piller C.R."/>
            <person name="Privatt S.R."/>
            <person name="Schneider S.L."/>
            <person name="Sharp S."/>
            <person name="Smith T.C."/>
            <person name="Stanton J.D."/>
            <person name="Ullery H.E."/>
            <person name="Wilson R.J."/>
            <person name="Serrano M.G."/>
            <person name="Buck G."/>
            <person name="Lee V."/>
            <person name="Wang Y."/>
            <person name="Carvalho R."/>
            <person name="Voegtly L."/>
            <person name="Shi R."/>
            <person name="Duckworth R."/>
            <person name="Johnson A."/>
            <person name="Loviza R."/>
            <person name="Walstead R."/>
            <person name="Shah Z."/>
            <person name="Kiflezghi M."/>
            <person name="Wade K."/>
            <person name="Ball S.L."/>
            <person name="Bradley K.W."/>
            <person name="Asai D.J."/>
            <person name="Bowman C.A."/>
            <person name="Russell D.A."/>
            <person name="Pope W.H."/>
            <person name="Jacobs-Sera D."/>
            <person name="Hendrix R.W."/>
            <person name="Hatfull G.F."/>
        </authorList>
    </citation>
    <scope>NUCLEOTIDE SEQUENCE</scope>
</reference>
<organism evidence="13 14">
    <name type="scientific">Auxenochlorella protothecoides</name>
    <name type="common">Green microalga</name>
    <name type="synonym">Chlorella protothecoides</name>
    <dbReference type="NCBI Taxonomy" id="3075"/>
    <lineage>
        <taxon>Eukaryota</taxon>
        <taxon>Viridiplantae</taxon>
        <taxon>Chlorophyta</taxon>
        <taxon>core chlorophytes</taxon>
        <taxon>Trebouxiophyceae</taxon>
        <taxon>Chlorellales</taxon>
        <taxon>Chlorellaceae</taxon>
        <taxon>Auxenochlorella</taxon>
    </lineage>
</organism>
<dbReference type="InterPro" id="IPR001680">
    <property type="entry name" value="WD40_rpt"/>
</dbReference>
<dbReference type="AlphaFoldDB" id="A0A087SK06"/>
<evidence type="ECO:0000313" key="12">
    <source>
        <dbReference type="EMBL" id="JAT74266.1"/>
    </source>
</evidence>
<dbReference type="GeneID" id="23617602"/>
<dbReference type="CDD" id="cd00200">
    <property type="entry name" value="WD40"/>
    <property type="match status" value="1"/>
</dbReference>
<feature type="repeat" description="WD" evidence="9">
    <location>
        <begin position="61"/>
        <end position="103"/>
    </location>
</feature>
<dbReference type="Proteomes" id="UP000028924">
    <property type="component" value="Unassembled WGS sequence"/>
</dbReference>
<dbReference type="SUPFAM" id="SSF50978">
    <property type="entry name" value="WD40 repeat-like"/>
    <property type="match status" value="1"/>
</dbReference>
<dbReference type="PROSITE" id="PS50294">
    <property type="entry name" value="WD_REPEATS_REGION"/>
    <property type="match status" value="3"/>
</dbReference>
<comment type="similarity">
    <text evidence="2">Belongs to the WD repeat DCAF13/WDSOF1 family.</text>
</comment>
<name>A0A087SK06_AUXPR</name>
<evidence type="ECO:0000256" key="3">
    <source>
        <dbReference type="ARBA" id="ARBA00021762"/>
    </source>
</evidence>
<dbReference type="EMBL" id="GDKF01008008">
    <property type="protein sequence ID" value="JAT70614.1"/>
    <property type="molecule type" value="Transcribed_RNA"/>
</dbReference>
<evidence type="ECO:0000256" key="1">
    <source>
        <dbReference type="ARBA" id="ARBA00004604"/>
    </source>
</evidence>
<dbReference type="Gene3D" id="2.130.10.10">
    <property type="entry name" value="YVTN repeat-like/Quinoprotein amine dehydrogenase"/>
    <property type="match status" value="2"/>
</dbReference>
<feature type="domain" description="Sof1-like protein" evidence="10">
    <location>
        <begin position="358"/>
        <end position="444"/>
    </location>
</feature>
<dbReference type="PROSITE" id="PS50082">
    <property type="entry name" value="WD_REPEATS_2"/>
    <property type="match status" value="3"/>
</dbReference>
<evidence type="ECO:0000313" key="13">
    <source>
        <dbReference type="EMBL" id="KFM26060.1"/>
    </source>
</evidence>
<dbReference type="InterPro" id="IPR015943">
    <property type="entry name" value="WD40/YVTN_repeat-like_dom_sf"/>
</dbReference>
<reference evidence="13 14" key="1">
    <citation type="journal article" date="2014" name="BMC Genomics">
        <title>Oil accumulation mechanisms of the oleaginous microalga Chlorella protothecoides revealed through its genome, transcriptomes, and proteomes.</title>
        <authorList>
            <person name="Gao C."/>
            <person name="Wang Y."/>
            <person name="Shen Y."/>
            <person name="Yan D."/>
            <person name="He X."/>
            <person name="Dai J."/>
            <person name="Wu Q."/>
        </authorList>
    </citation>
    <scope>NUCLEOTIDE SEQUENCE [LARGE SCALE GENOMIC DNA]</scope>
    <source>
        <strain evidence="13 14">0710</strain>
    </source>
</reference>
<sequence length="449" mass="49813">MKVKVINRSEEACTRTRSQDVLKVHRNLDPALHPFEKAKEYTRALNAAKLDRLFARPFLAAFPHTDGITCLARSPARLNCLLSGTADGEVRLWDVAARRCLRRLVGHAGAVTGVAVAPSGDVAVSAGADGTARLWRVPFAPFAGGPVERDASPVLQWTARGGLRGVDHHWARSQFATAGVGVCVWDHARSDPVHAFEWGADTVASVRFNPAEPDLLASVGGDRSVALYDLRSATPLRKLVMQTKSNALAWNPMEAFHFTLASDDCNLYTYDMRRLDVARCVHQDFVSAVMDVDYSPTGREFVAGGYDRSLRIFAKHGGHSREVYTTKRQQRVFAVRFSGDGTYVFSGSDDMNVRVWKAQASQQLGVTLPRERQKAAYGAALIERHKHLPEVRRVVGNRRTPTAIYKATKTRRAVMDAERRKLKNRIAHSKPGSVVVKPARRRKIVEELE</sequence>
<dbReference type="InterPro" id="IPR020472">
    <property type="entry name" value="WD40_PAC1"/>
</dbReference>
<dbReference type="Pfam" id="PF04158">
    <property type="entry name" value="Sof1"/>
    <property type="match status" value="1"/>
</dbReference>
<dbReference type="STRING" id="3075.A0A087SK06"/>
<feature type="repeat" description="WD" evidence="9">
    <location>
        <begin position="325"/>
        <end position="366"/>
    </location>
</feature>
<keyword evidence="4 9" id="KW-0853">WD repeat</keyword>
<accession>A0A087SK06</accession>
<dbReference type="PANTHER" id="PTHR22851">
    <property type="entry name" value="U3 SMALL NUCLEOLAR RNA U3 SNORNA ASSOCIATED PROTEIN"/>
    <property type="match status" value="1"/>
</dbReference>